<organism evidence="3 4">
    <name type="scientific">Neolentinus lepideus HHB14362 ss-1</name>
    <dbReference type="NCBI Taxonomy" id="1314782"/>
    <lineage>
        <taxon>Eukaryota</taxon>
        <taxon>Fungi</taxon>
        <taxon>Dikarya</taxon>
        <taxon>Basidiomycota</taxon>
        <taxon>Agaricomycotina</taxon>
        <taxon>Agaricomycetes</taxon>
        <taxon>Gloeophyllales</taxon>
        <taxon>Gloeophyllaceae</taxon>
        <taxon>Neolentinus</taxon>
    </lineage>
</organism>
<dbReference type="Pfam" id="PF22942">
    <property type="entry name" value="DUF7025"/>
    <property type="match status" value="1"/>
</dbReference>
<dbReference type="Proteomes" id="UP000076761">
    <property type="component" value="Unassembled WGS sequence"/>
</dbReference>
<dbReference type="InterPro" id="IPR027417">
    <property type="entry name" value="P-loop_NTPase"/>
</dbReference>
<dbReference type="STRING" id="1314782.A0A165QS59"/>
<evidence type="ECO:0000313" key="3">
    <source>
        <dbReference type="EMBL" id="KZT22802.1"/>
    </source>
</evidence>
<dbReference type="GO" id="GO:0016887">
    <property type="term" value="F:ATP hydrolysis activity"/>
    <property type="evidence" value="ECO:0007669"/>
    <property type="project" value="InterPro"/>
</dbReference>
<dbReference type="InterPro" id="IPR003593">
    <property type="entry name" value="AAA+_ATPase"/>
</dbReference>
<dbReference type="InParanoid" id="A0A165QS59"/>
<feature type="domain" description="AAA+ ATPase" evidence="2">
    <location>
        <begin position="470"/>
        <end position="595"/>
    </location>
</feature>
<evidence type="ECO:0000313" key="4">
    <source>
        <dbReference type="Proteomes" id="UP000076761"/>
    </source>
</evidence>
<sequence>MSFLSTIFTTVLSVVLTHWLILVFGSGREPVGPTTETHDEYQNQETLENQEGISPVDASELVEQPLGEDDPKQPSDEVPTKHYLVRNQLWSSSSLTWIHFDPLEIPPPPPRCDLHNYFYVNYRYTSVTEKPEIVLSDFSPILISFLRAHLGDEFFWDEPTSDLAKILPDLKMLHEELDEVQTIASSPDASTVQKRDLARGVGATDAEYGHLGDDAITQYLNDVAEHVRVLLEFLDEEFKPIADRIALLTSYGQIEYDLLIYHFERKLTCFSYDGEGEIAFVLTRRSYESYGGLPYFQLDGEMYMWDGCNYTTTSVSRTIPQFKGSKDLKSLPCVLLTDEVKERLQKRGRLYASYSGTHYRSYLRDRVIVDKRAFDNTSGYIADPDFVIPTLEEEKLHLLPSNVFGFNLSQKSWTSFDIEQLTPVVFDESAWDHLVLDSDTKALIKGLVEVTRNANSTKKIISDVISGKGGGLIAVLHGPPGTGKTLTAEAVAEYLRRPLYMVGSSELPTDPSSLEYSLKGILQLATAWDAVLLIDEADVYLEQRSMHELERNALVSVALRVLEYHRGVLLLTTNRIKSFDDAFLSRFSIGIKYPELDQDARRTVWRKFLELAGIAIEDSGPGEHSKASSDSEMVEISAPGTPIDKRLISSEDIDDLSLKPFNGRTIKNLVRTSQALALASNEPLSIEHIKIVVRTSEKFLDEFAEAKS</sequence>
<dbReference type="Gene3D" id="3.40.50.300">
    <property type="entry name" value="P-loop containing nucleotide triphosphate hydrolases"/>
    <property type="match status" value="1"/>
</dbReference>
<dbReference type="OrthoDB" id="10042665at2759"/>
<protein>
    <submittedName>
        <fullName evidence="3">p-loop containing nucleoside triphosphate hydrolase protein</fullName>
    </submittedName>
</protein>
<dbReference type="AlphaFoldDB" id="A0A165QS59"/>
<gene>
    <name evidence="3" type="ORF">NEOLEDRAFT_619330</name>
</gene>
<evidence type="ECO:0000259" key="2">
    <source>
        <dbReference type="SMART" id="SM00382"/>
    </source>
</evidence>
<feature type="chain" id="PRO_5007865295" evidence="1">
    <location>
        <begin position="28"/>
        <end position="708"/>
    </location>
</feature>
<proteinExistence type="predicted"/>
<dbReference type="EMBL" id="KV425591">
    <property type="protein sequence ID" value="KZT22802.1"/>
    <property type="molecule type" value="Genomic_DNA"/>
</dbReference>
<dbReference type="PANTHER" id="PTHR46411">
    <property type="entry name" value="FAMILY ATPASE, PUTATIVE-RELATED"/>
    <property type="match status" value="1"/>
</dbReference>
<dbReference type="GO" id="GO:0005524">
    <property type="term" value="F:ATP binding"/>
    <property type="evidence" value="ECO:0007669"/>
    <property type="project" value="InterPro"/>
</dbReference>
<keyword evidence="4" id="KW-1185">Reference proteome</keyword>
<evidence type="ECO:0000256" key="1">
    <source>
        <dbReference type="SAM" id="SignalP"/>
    </source>
</evidence>
<keyword evidence="1" id="KW-0732">Signal</keyword>
<reference evidence="3 4" key="1">
    <citation type="journal article" date="2016" name="Mol. Biol. Evol.">
        <title>Comparative Genomics of Early-Diverging Mushroom-Forming Fungi Provides Insights into the Origins of Lignocellulose Decay Capabilities.</title>
        <authorList>
            <person name="Nagy L.G."/>
            <person name="Riley R."/>
            <person name="Tritt A."/>
            <person name="Adam C."/>
            <person name="Daum C."/>
            <person name="Floudas D."/>
            <person name="Sun H."/>
            <person name="Yadav J.S."/>
            <person name="Pangilinan J."/>
            <person name="Larsson K.H."/>
            <person name="Matsuura K."/>
            <person name="Barry K."/>
            <person name="Labutti K."/>
            <person name="Kuo R."/>
            <person name="Ohm R.A."/>
            <person name="Bhattacharya S.S."/>
            <person name="Shirouzu T."/>
            <person name="Yoshinaga Y."/>
            <person name="Martin F.M."/>
            <person name="Grigoriev I.V."/>
            <person name="Hibbett D.S."/>
        </authorList>
    </citation>
    <scope>NUCLEOTIDE SEQUENCE [LARGE SCALE GENOMIC DNA]</scope>
    <source>
        <strain evidence="3 4">HHB14362 ss-1</strain>
    </source>
</reference>
<dbReference type="PANTHER" id="PTHR46411:SF3">
    <property type="entry name" value="AAA+ ATPASE DOMAIN-CONTAINING PROTEIN"/>
    <property type="match status" value="1"/>
</dbReference>
<dbReference type="InterPro" id="IPR003959">
    <property type="entry name" value="ATPase_AAA_core"/>
</dbReference>
<dbReference type="SMART" id="SM00382">
    <property type="entry name" value="AAA"/>
    <property type="match status" value="1"/>
</dbReference>
<dbReference type="Pfam" id="PF00004">
    <property type="entry name" value="AAA"/>
    <property type="match status" value="1"/>
</dbReference>
<keyword evidence="3" id="KW-0378">Hydrolase</keyword>
<dbReference type="InterPro" id="IPR054289">
    <property type="entry name" value="DUF7025"/>
</dbReference>
<name>A0A165QS59_9AGAM</name>
<accession>A0A165QS59</accession>
<feature type="signal peptide" evidence="1">
    <location>
        <begin position="1"/>
        <end position="27"/>
    </location>
</feature>
<dbReference type="SUPFAM" id="SSF52540">
    <property type="entry name" value="P-loop containing nucleoside triphosphate hydrolases"/>
    <property type="match status" value="1"/>
</dbReference>